<accession>A0A1H7LAM8</accession>
<dbReference type="RefSeq" id="WP_074791906.1">
    <property type="nucleotide sequence ID" value="NZ_FNZX01000015.1"/>
</dbReference>
<evidence type="ECO:0008006" key="4">
    <source>
        <dbReference type="Google" id="ProtNLM"/>
    </source>
</evidence>
<dbReference type="EMBL" id="FNZX01000015">
    <property type="protein sequence ID" value="SEK95991.1"/>
    <property type="molecule type" value="Genomic_DNA"/>
</dbReference>
<evidence type="ECO:0000313" key="2">
    <source>
        <dbReference type="EMBL" id="SEK95991.1"/>
    </source>
</evidence>
<feature type="transmembrane region" description="Helical" evidence="1">
    <location>
        <begin position="43"/>
        <end position="60"/>
    </location>
</feature>
<organism evidence="2 3">
    <name type="scientific">Pseudobutyrivibrio ruminis</name>
    <dbReference type="NCBI Taxonomy" id="46206"/>
    <lineage>
        <taxon>Bacteria</taxon>
        <taxon>Bacillati</taxon>
        <taxon>Bacillota</taxon>
        <taxon>Clostridia</taxon>
        <taxon>Lachnospirales</taxon>
        <taxon>Lachnospiraceae</taxon>
        <taxon>Pseudobutyrivibrio</taxon>
    </lineage>
</organism>
<dbReference type="AlphaFoldDB" id="A0A1H7LAM8"/>
<keyword evidence="1" id="KW-0812">Transmembrane</keyword>
<evidence type="ECO:0000313" key="3">
    <source>
        <dbReference type="Proteomes" id="UP000182321"/>
    </source>
</evidence>
<sequence>MNDFRYKMAQFFSGRTGVDALGRTVTWIALILMLLTMITGSNIFYLIAMACLVYSVWRMLSKNYQKRYYENQKFLEKTAGIRRKFSGFPYKAKTFFSRTKANYEQRKVYAIFKCPNCKQKLRAPRGRGKIQVTCSKCRTQFIKKV</sequence>
<gene>
    <name evidence="2" type="ORF">SAMN02910377_02297</name>
</gene>
<proteinExistence type="predicted"/>
<name>A0A1H7LAM8_9FIRM</name>
<reference evidence="3" key="1">
    <citation type="submission" date="2016-10" db="EMBL/GenBank/DDBJ databases">
        <authorList>
            <person name="Varghese N."/>
        </authorList>
    </citation>
    <scope>NUCLEOTIDE SEQUENCE [LARGE SCALE GENOMIC DNA]</scope>
    <source>
        <strain evidence="3">ACV-9</strain>
    </source>
</reference>
<keyword evidence="1" id="KW-1133">Transmembrane helix</keyword>
<keyword evidence="3" id="KW-1185">Reference proteome</keyword>
<keyword evidence="1" id="KW-0472">Membrane</keyword>
<protein>
    <recommendedName>
        <fullName evidence="4">Zn-finger containing protein</fullName>
    </recommendedName>
</protein>
<feature type="transmembrane region" description="Helical" evidence="1">
    <location>
        <begin position="20"/>
        <end position="37"/>
    </location>
</feature>
<evidence type="ECO:0000256" key="1">
    <source>
        <dbReference type="SAM" id="Phobius"/>
    </source>
</evidence>
<dbReference type="Proteomes" id="UP000182321">
    <property type="component" value="Unassembled WGS sequence"/>
</dbReference>